<dbReference type="InterPro" id="IPR013083">
    <property type="entry name" value="Znf_RING/FYVE/PHD"/>
</dbReference>
<keyword evidence="4" id="KW-0479">Metal-binding</keyword>
<reference evidence="10 11" key="1">
    <citation type="journal article" date="2021" name="BMC Genomics">
        <title>Datura genome reveals duplications of psychoactive alkaloid biosynthetic genes and high mutation rate following tissue culture.</title>
        <authorList>
            <person name="Rajewski A."/>
            <person name="Carter-House D."/>
            <person name="Stajich J."/>
            <person name="Litt A."/>
        </authorList>
    </citation>
    <scope>NUCLEOTIDE SEQUENCE [LARGE SCALE GENOMIC DNA]</scope>
    <source>
        <strain evidence="10">AR-01</strain>
    </source>
</reference>
<accession>A0ABS8SV84</accession>
<dbReference type="PANTHER" id="PTHR22937:SF174">
    <property type="entry name" value="RING-TYPE E3 UBIQUITIN TRANSFERASE"/>
    <property type="match status" value="1"/>
</dbReference>
<proteinExistence type="predicted"/>
<evidence type="ECO:0000256" key="4">
    <source>
        <dbReference type="ARBA" id="ARBA00022723"/>
    </source>
</evidence>
<evidence type="ECO:0000256" key="3">
    <source>
        <dbReference type="ARBA" id="ARBA00022679"/>
    </source>
</evidence>
<dbReference type="PROSITE" id="PS50089">
    <property type="entry name" value="ZF_RING_2"/>
    <property type="match status" value="1"/>
</dbReference>
<comment type="caution">
    <text evidence="10">The sequence shown here is derived from an EMBL/GenBank/DDBJ whole genome shotgun (WGS) entry which is preliminary data.</text>
</comment>
<dbReference type="SMART" id="SM00184">
    <property type="entry name" value="RING"/>
    <property type="match status" value="1"/>
</dbReference>
<keyword evidence="6" id="KW-0833">Ubl conjugation pathway</keyword>
<evidence type="ECO:0000256" key="1">
    <source>
        <dbReference type="ARBA" id="ARBA00000900"/>
    </source>
</evidence>
<dbReference type="Gene3D" id="3.30.40.10">
    <property type="entry name" value="Zinc/RING finger domain, C3HC4 (zinc finger)"/>
    <property type="match status" value="1"/>
</dbReference>
<gene>
    <name evidence="10" type="primary">HIP1</name>
    <name evidence="10" type="ORF">HAX54_049402</name>
</gene>
<dbReference type="EMBL" id="JACEIK010000836">
    <property type="protein sequence ID" value="MCD7462818.1"/>
    <property type="molecule type" value="Genomic_DNA"/>
</dbReference>
<evidence type="ECO:0000256" key="2">
    <source>
        <dbReference type="ARBA" id="ARBA00012483"/>
    </source>
</evidence>
<evidence type="ECO:0000313" key="11">
    <source>
        <dbReference type="Proteomes" id="UP000823775"/>
    </source>
</evidence>
<comment type="catalytic activity">
    <reaction evidence="1">
        <text>S-ubiquitinyl-[E2 ubiquitin-conjugating enzyme]-L-cysteine + [acceptor protein]-L-lysine = [E2 ubiquitin-conjugating enzyme]-L-cysteine + N(6)-ubiquitinyl-[acceptor protein]-L-lysine.</text>
        <dbReference type="EC" id="2.3.2.27"/>
    </reaction>
</comment>
<sequence length="95" mass="10679">ELLALGERIGHVNTGLSEELISKCMTESIYCSSDQIHEEGNCVICLEEYVNMDDVGTLKSCSHDFHVGCIRRWLSVKNVCPICKKTALDDDMKEK</sequence>
<evidence type="ECO:0000313" key="10">
    <source>
        <dbReference type="EMBL" id="MCD7462818.1"/>
    </source>
</evidence>
<dbReference type="InterPro" id="IPR045191">
    <property type="entry name" value="MBR1/2-like"/>
</dbReference>
<keyword evidence="7" id="KW-0862">Zinc</keyword>
<protein>
    <recommendedName>
        <fullName evidence="2">RING-type E3 ubiquitin transferase</fullName>
        <ecNumber evidence="2">2.3.2.27</ecNumber>
    </recommendedName>
</protein>
<organism evidence="10 11">
    <name type="scientific">Datura stramonium</name>
    <name type="common">Jimsonweed</name>
    <name type="synonym">Common thornapple</name>
    <dbReference type="NCBI Taxonomy" id="4076"/>
    <lineage>
        <taxon>Eukaryota</taxon>
        <taxon>Viridiplantae</taxon>
        <taxon>Streptophyta</taxon>
        <taxon>Embryophyta</taxon>
        <taxon>Tracheophyta</taxon>
        <taxon>Spermatophyta</taxon>
        <taxon>Magnoliopsida</taxon>
        <taxon>eudicotyledons</taxon>
        <taxon>Gunneridae</taxon>
        <taxon>Pentapetalae</taxon>
        <taxon>asterids</taxon>
        <taxon>lamiids</taxon>
        <taxon>Solanales</taxon>
        <taxon>Solanaceae</taxon>
        <taxon>Solanoideae</taxon>
        <taxon>Datureae</taxon>
        <taxon>Datura</taxon>
    </lineage>
</organism>
<dbReference type="EC" id="2.3.2.27" evidence="2"/>
<name>A0ABS8SV84_DATST</name>
<dbReference type="InterPro" id="IPR001841">
    <property type="entry name" value="Znf_RING"/>
</dbReference>
<dbReference type="SUPFAM" id="SSF57850">
    <property type="entry name" value="RING/U-box"/>
    <property type="match status" value="1"/>
</dbReference>
<evidence type="ECO:0000259" key="9">
    <source>
        <dbReference type="PROSITE" id="PS50089"/>
    </source>
</evidence>
<dbReference type="PANTHER" id="PTHR22937">
    <property type="entry name" value="E3 UBIQUITIN-PROTEIN LIGASE RNF165"/>
    <property type="match status" value="1"/>
</dbReference>
<evidence type="ECO:0000256" key="8">
    <source>
        <dbReference type="PROSITE-ProRule" id="PRU00175"/>
    </source>
</evidence>
<feature type="domain" description="RING-type" evidence="9">
    <location>
        <begin position="42"/>
        <end position="84"/>
    </location>
</feature>
<feature type="non-terminal residue" evidence="10">
    <location>
        <position position="1"/>
    </location>
</feature>
<evidence type="ECO:0000256" key="6">
    <source>
        <dbReference type="ARBA" id="ARBA00022786"/>
    </source>
</evidence>
<evidence type="ECO:0000256" key="7">
    <source>
        <dbReference type="ARBA" id="ARBA00022833"/>
    </source>
</evidence>
<dbReference type="Pfam" id="PF13639">
    <property type="entry name" value="zf-RING_2"/>
    <property type="match status" value="1"/>
</dbReference>
<evidence type="ECO:0000256" key="5">
    <source>
        <dbReference type="ARBA" id="ARBA00022771"/>
    </source>
</evidence>
<keyword evidence="3" id="KW-0808">Transferase</keyword>
<keyword evidence="11" id="KW-1185">Reference proteome</keyword>
<keyword evidence="5 8" id="KW-0863">Zinc-finger</keyword>
<dbReference type="Proteomes" id="UP000823775">
    <property type="component" value="Unassembled WGS sequence"/>
</dbReference>